<dbReference type="Gene3D" id="2.60.40.4070">
    <property type="match status" value="1"/>
</dbReference>
<gene>
    <name evidence="2" type="ORF">ENK44_14140</name>
</gene>
<evidence type="ECO:0000256" key="1">
    <source>
        <dbReference type="SAM" id="SignalP"/>
    </source>
</evidence>
<dbReference type="NCBIfam" id="TIGR04183">
    <property type="entry name" value="Por_Secre_tail"/>
    <property type="match status" value="1"/>
</dbReference>
<evidence type="ECO:0000313" key="2">
    <source>
        <dbReference type="EMBL" id="HGY56843.1"/>
    </source>
</evidence>
<proteinExistence type="predicted"/>
<accession>A0A7V4U2P9</accession>
<sequence>MHLKNRFILIVFVLAAFAQAQDHSLQALETFVRSRFEPVEESPALPGCGFSRMLDLRLHWRELSPDLQTKARQLLKAAAPVRQKQMTSPDGHFVVHYDTSGYNAVPLSDRDGNGIPDYIDSAAVILDSVWQQEIDVLGFQAPPDKQGNPVSAYPVYFTRMYDYGVTWLVDEGNIGERRIFTSYLELNTSYSGFYTKGLNGLRVTAAHEFNHAIQLGYNIWIGTDYDLKDRYFMEMTSTWIEDYVYPEINDYYQYLYFLFDNLSSYSFTSTFSLYPYANTLYLHMEASLHSSSFVVDVWEQIKKENSIRALETILKTRGDSFAQSLNRYGVWLYFTGDRAIPGSYFPDAADYPMLEPSVKERRFITTLPGYGLNLFEINVSDNRVYKAGVAGDSGEGRVNHILQKNAFGEAVAFGRSQIFEYNTTMPNPVAVICNVSEQKTDSVRYNMQAVSLPPAPNPVVLSMGQERIVFKSLPQNSEIRIYSILGRLVARVSNGVSNDVSWNMRSANGHPVASGMYLYLIDTGSQILNGKFTVLR</sequence>
<dbReference type="AlphaFoldDB" id="A0A7V4U2P9"/>
<feature type="signal peptide" evidence="1">
    <location>
        <begin position="1"/>
        <end position="20"/>
    </location>
</feature>
<feature type="chain" id="PRO_5030757225" evidence="1">
    <location>
        <begin position="21"/>
        <end position="536"/>
    </location>
</feature>
<dbReference type="Proteomes" id="UP000885779">
    <property type="component" value="Unassembled WGS sequence"/>
</dbReference>
<comment type="caution">
    <text evidence="2">The sequence shown here is derived from an EMBL/GenBank/DDBJ whole genome shotgun (WGS) entry which is preliminary data.</text>
</comment>
<reference evidence="2" key="1">
    <citation type="journal article" date="2020" name="mSystems">
        <title>Genome- and Community-Level Interaction Insights into Carbon Utilization and Element Cycling Functions of Hydrothermarchaeota in Hydrothermal Sediment.</title>
        <authorList>
            <person name="Zhou Z."/>
            <person name="Liu Y."/>
            <person name="Xu W."/>
            <person name="Pan J."/>
            <person name="Luo Z.H."/>
            <person name="Li M."/>
        </authorList>
    </citation>
    <scope>NUCLEOTIDE SEQUENCE [LARGE SCALE GENOMIC DNA]</scope>
    <source>
        <strain evidence="2">HyVt-577</strain>
    </source>
</reference>
<dbReference type="InterPro" id="IPR026444">
    <property type="entry name" value="Secre_tail"/>
</dbReference>
<organism evidence="2">
    <name type="scientific">Caldithrix abyssi</name>
    <dbReference type="NCBI Taxonomy" id="187145"/>
    <lineage>
        <taxon>Bacteria</taxon>
        <taxon>Pseudomonadati</taxon>
        <taxon>Calditrichota</taxon>
        <taxon>Calditrichia</taxon>
        <taxon>Calditrichales</taxon>
        <taxon>Calditrichaceae</taxon>
        <taxon>Caldithrix</taxon>
    </lineage>
</organism>
<protein>
    <submittedName>
        <fullName evidence="2">T9SS type A sorting domain-containing protein</fullName>
    </submittedName>
</protein>
<dbReference type="EMBL" id="DRQG01000133">
    <property type="protein sequence ID" value="HGY56843.1"/>
    <property type="molecule type" value="Genomic_DNA"/>
</dbReference>
<name>A0A7V4U2P9_CALAY</name>
<keyword evidence="1" id="KW-0732">Signal</keyword>
<dbReference type="NCBIfam" id="NF045524">
    <property type="entry name" value="MXAN_6640_HExxH"/>
    <property type="match status" value="1"/>
</dbReference>